<proteinExistence type="predicted"/>
<organism evidence="1 2">
    <name type="scientific">Brachybacterium fresconis</name>
    <dbReference type="NCBI Taxonomy" id="173363"/>
    <lineage>
        <taxon>Bacteria</taxon>
        <taxon>Bacillati</taxon>
        <taxon>Actinomycetota</taxon>
        <taxon>Actinomycetes</taxon>
        <taxon>Micrococcales</taxon>
        <taxon>Dermabacteraceae</taxon>
        <taxon>Brachybacterium</taxon>
    </lineage>
</organism>
<keyword evidence="2" id="KW-1185">Reference proteome</keyword>
<gene>
    <name evidence="1" type="ORF">JOF44_001950</name>
</gene>
<evidence type="ECO:0000313" key="2">
    <source>
        <dbReference type="Proteomes" id="UP000698222"/>
    </source>
</evidence>
<evidence type="ECO:0000313" key="1">
    <source>
        <dbReference type="EMBL" id="MBP2409047.1"/>
    </source>
</evidence>
<protein>
    <recommendedName>
        <fullName evidence="3">Asparagine synthetase domain-containing protein</fullName>
    </recommendedName>
</protein>
<sequence length="577" mass="64955">MNINFVCAARNSAARERLPHLFRAVVEDARTVFGEAVDHQFSDGRVALFNADRMEGAWKPSTWHKDGSEIIAVSQPPIPVDHDTSAETYWDELAPMVRRGEMVRLLPNHFGVHRSSDGSVRVWADTLGLGRCYYVITDDFVAASNHIGILTHFLDGPAEVDREAVGRYVLAGWFMLDDSPIRGIRRLRESTCLDIGPSGDVSFREHTDLTELVGQRPDRPDYDGVIDQTRIIARNLDALSVKTPTLYLSGGRDSRMTSSIWLSGGSSARVMTLGTLEAEAEIAQELMATFAGSENSDQEIRHDVTIPTPGGITMSLEERFANAFAMWDGDAAPTNIKSNTRIPGRSAALSIGGVGGEIMHGYYYHRPGDYERLAKLPHPVAYASRAFRGKLATETSHGALEGVFDQYYERAKAHGRPDIASLDYLYLTEKFRRWGNQALGSMAAIMLSGPAYVRACFDLEPDDKVNKVFPDEIVRRAMPQWSDIRYYKAEVADSKRSVKRKLATYDTDPEYFHEVFRSPRLWPEFLKQDQIEEFLAIIETDEALPVHESWLNRALWIDRIDSHVDDLNRRAQEVRAR</sequence>
<name>A0ABS4YKX1_9MICO</name>
<dbReference type="Proteomes" id="UP000698222">
    <property type="component" value="Unassembled WGS sequence"/>
</dbReference>
<dbReference type="EMBL" id="JAGIOC010000001">
    <property type="protein sequence ID" value="MBP2409047.1"/>
    <property type="molecule type" value="Genomic_DNA"/>
</dbReference>
<dbReference type="RefSeq" id="WP_209890391.1">
    <property type="nucleotide sequence ID" value="NZ_BAAAJV010000018.1"/>
</dbReference>
<accession>A0ABS4YKX1</accession>
<comment type="caution">
    <text evidence="1">The sequence shown here is derived from an EMBL/GenBank/DDBJ whole genome shotgun (WGS) entry which is preliminary data.</text>
</comment>
<evidence type="ECO:0008006" key="3">
    <source>
        <dbReference type="Google" id="ProtNLM"/>
    </source>
</evidence>
<reference evidence="1 2" key="1">
    <citation type="submission" date="2021-03" db="EMBL/GenBank/DDBJ databases">
        <title>Sequencing the genomes of 1000 actinobacteria strains.</title>
        <authorList>
            <person name="Klenk H.-P."/>
        </authorList>
    </citation>
    <scope>NUCLEOTIDE SEQUENCE [LARGE SCALE GENOMIC DNA]</scope>
    <source>
        <strain evidence="1 2">DSM 14564</strain>
    </source>
</reference>